<organism evidence="4 5">
    <name type="scientific">Blumeria graminis f. sp. tritici 96224</name>
    <dbReference type="NCBI Taxonomy" id="1268274"/>
    <lineage>
        <taxon>Eukaryota</taxon>
        <taxon>Fungi</taxon>
        <taxon>Dikarya</taxon>
        <taxon>Ascomycota</taxon>
        <taxon>Pezizomycotina</taxon>
        <taxon>Leotiomycetes</taxon>
        <taxon>Erysiphales</taxon>
        <taxon>Erysiphaceae</taxon>
        <taxon>Blumeria</taxon>
    </lineage>
</organism>
<evidence type="ECO:0000256" key="2">
    <source>
        <dbReference type="ARBA" id="ARBA00022737"/>
    </source>
</evidence>
<dbReference type="Gene3D" id="3.80.10.10">
    <property type="entry name" value="Ribonuclease Inhibitor"/>
    <property type="match status" value="1"/>
</dbReference>
<reference evidence="5" key="1">
    <citation type="journal article" date="2013" name="Nat. Genet.">
        <title>The wheat powdery mildew genome shows the unique evolution of an obligate biotroph.</title>
        <authorList>
            <person name="Wicker T."/>
            <person name="Oberhaensli S."/>
            <person name="Parlange F."/>
            <person name="Buchmann J.P."/>
            <person name="Shatalina M."/>
            <person name="Roffler S."/>
            <person name="Ben-David R."/>
            <person name="Dolezel J."/>
            <person name="Simkova H."/>
            <person name="Schulze-Lefert P."/>
            <person name="Spanu P.D."/>
            <person name="Bruggmann R."/>
            <person name="Amselem J."/>
            <person name="Quesneville H."/>
            <person name="Ver Loren van Themaat E."/>
            <person name="Paape T."/>
            <person name="Shimizu K.K."/>
            <person name="Keller B."/>
        </authorList>
    </citation>
    <scope>NUCLEOTIDE SEQUENCE [LARGE SCALE GENOMIC DNA]</scope>
    <source>
        <strain evidence="5">96224</strain>
    </source>
</reference>
<keyword evidence="1" id="KW-0433">Leucine-rich repeat</keyword>
<accession>A0A656KIV6</accession>
<dbReference type="InterPro" id="IPR050715">
    <property type="entry name" value="LRR-SigEffector_domain"/>
</dbReference>
<dbReference type="EMBL" id="KE375077">
    <property type="protein sequence ID" value="EPQ64221.1"/>
    <property type="molecule type" value="Genomic_DNA"/>
</dbReference>
<evidence type="ECO:0000256" key="3">
    <source>
        <dbReference type="SAM" id="MobiDB-lite"/>
    </source>
</evidence>
<protein>
    <submittedName>
        <fullName evidence="4">Uncharacterized protein</fullName>
    </submittedName>
</protein>
<dbReference type="SMART" id="SM00369">
    <property type="entry name" value="LRR_TYP"/>
    <property type="match status" value="2"/>
</dbReference>
<feature type="compositionally biased region" description="Low complexity" evidence="3">
    <location>
        <begin position="28"/>
        <end position="39"/>
    </location>
</feature>
<dbReference type="PANTHER" id="PTHR45752:SF187">
    <property type="entry name" value="LEUCINE-RICH REPEAT AND IQ DOMAIN-CONTAINING PROTEIN 4"/>
    <property type="match status" value="1"/>
</dbReference>
<evidence type="ECO:0000313" key="4">
    <source>
        <dbReference type="EMBL" id="EPQ64221.1"/>
    </source>
</evidence>
<dbReference type="SUPFAM" id="SSF52058">
    <property type="entry name" value="L domain-like"/>
    <property type="match status" value="1"/>
</dbReference>
<feature type="region of interest" description="Disordered" evidence="3">
    <location>
        <begin position="18"/>
        <end position="47"/>
    </location>
</feature>
<proteinExistence type="predicted"/>
<name>A0A656KIV6_BLUGR</name>
<dbReference type="PROSITE" id="PS51450">
    <property type="entry name" value="LRR"/>
    <property type="match status" value="1"/>
</dbReference>
<dbReference type="Proteomes" id="UP000053110">
    <property type="component" value="Unassembled WGS sequence"/>
</dbReference>
<evidence type="ECO:0000313" key="5">
    <source>
        <dbReference type="Proteomes" id="UP000053110"/>
    </source>
</evidence>
<dbReference type="InterPro" id="IPR003591">
    <property type="entry name" value="Leu-rich_rpt_typical-subtyp"/>
</dbReference>
<dbReference type="InterPro" id="IPR001611">
    <property type="entry name" value="Leu-rich_rpt"/>
</dbReference>
<dbReference type="PANTHER" id="PTHR45752">
    <property type="entry name" value="LEUCINE-RICH REPEAT-CONTAINING"/>
    <property type="match status" value="1"/>
</dbReference>
<dbReference type="InterPro" id="IPR032675">
    <property type="entry name" value="LRR_dom_sf"/>
</dbReference>
<sequence length="488" mass="55478">MAEDYSLPWLGWQESAESSNRHKRTRHSSPPISSDPIFSSDDDPSCENYAQERRKKKFRGPWFCQRPVLSEALDPISEEPTRTRRPFQRYYDSGVFMGSDKLDMDADDVLEKLGFQSTSNFRFGLHTSRLPPSPEDLVFQYIQNCLEEGNETIDLSSRNLTNLSNAMIKPLVSFTSVPSVGERVFSILEPKLKIFLASNNLTTLPFELFQLDRLHVLSLRGNLFHELPPMIGNLFNLKELNLSQNGLRYLPYEILNLFSEDCSLETLHLHPNLFYEPQLGHKNKPEKDIPPESIQPPCSNNIPNSANNRWKITYQARTEVRFLEVNGALAKGPDFLNSSSQLSSNSLPVASNCYRPIPPLPRGNSLSRVPSLAETALASFSKTTESPYLAPSLYEGSPSHFYNLFNLALNKKHSGGSSCTVCSRKFIIPRTEWIEWWEISKVSSSSFTNMGNRIFNERDDAERLIPFVRRGCSWLCVPTIDQIRKAGL</sequence>
<keyword evidence="2" id="KW-0677">Repeat</keyword>
<dbReference type="AlphaFoldDB" id="A0A656KIV6"/>
<dbReference type="OrthoDB" id="1517790at2759"/>
<evidence type="ECO:0000256" key="1">
    <source>
        <dbReference type="ARBA" id="ARBA00022614"/>
    </source>
</evidence>
<gene>
    <name evidence="4" type="ORF">BGT96224_3514</name>
</gene>